<dbReference type="CDD" id="cd00118">
    <property type="entry name" value="LysM"/>
    <property type="match status" value="3"/>
</dbReference>
<evidence type="ECO:0000259" key="3">
    <source>
        <dbReference type="PROSITE" id="PS51782"/>
    </source>
</evidence>
<evidence type="ECO:0000256" key="1">
    <source>
        <dbReference type="SAM" id="MobiDB-lite"/>
    </source>
</evidence>
<evidence type="ECO:0000313" key="5">
    <source>
        <dbReference type="Proteomes" id="UP000001822"/>
    </source>
</evidence>
<dbReference type="SMART" id="SM00257">
    <property type="entry name" value="LysM"/>
    <property type="match status" value="3"/>
</dbReference>
<accession>A0A6N4SUD9</accession>
<dbReference type="SUPFAM" id="SSF54106">
    <property type="entry name" value="LysM domain"/>
    <property type="match status" value="3"/>
</dbReference>
<dbReference type="EMBL" id="CP000383">
    <property type="protein sequence ID" value="ABG60090.1"/>
    <property type="molecule type" value="Genomic_DNA"/>
</dbReference>
<keyword evidence="5" id="KW-1185">Reference proteome</keyword>
<dbReference type="Gene3D" id="3.10.350.10">
    <property type="entry name" value="LysM domain"/>
    <property type="match status" value="3"/>
</dbReference>
<feature type="region of interest" description="Disordered" evidence="1">
    <location>
        <begin position="243"/>
        <end position="262"/>
    </location>
</feature>
<keyword evidence="2" id="KW-0732">Signal</keyword>
<dbReference type="Pfam" id="PF01476">
    <property type="entry name" value="LysM"/>
    <property type="match status" value="3"/>
</dbReference>
<sequence length="389" mass="41245">MLLSKKIVNRFFLVVAVSLSLQSISQASVCDSIGVERKDGKLFVLHRIAAGETLYSLSRKYNVSVDDIKKNNPTWSEGLKVGQVLYVPSNAAAPTKATTTASATGKTHTVAAGETLYSIATKYSISVDALKKANPGLTNSISVGQELNLPGKAGSTTTTTTTPAKPETTGTTQTTSVVKETVEHKVAGGETFYSIAKKYNVSVEDIKKANPGVSSLKVGQTIKISNAEVAQTTTTATPVKPVTATTTTTTGTTKPVTTTTPAKPANVEADTIQLQQDKARLETMQTQTPATKPTVPASDFKKITENGFADLMADNQDTPKYLAYHKTAAVGTIIQLLNESNGIKVYVRVVGKLTDTGTDGKTIIRISKKAYERLGGTGSRFSATLMYIP</sequence>
<dbReference type="GO" id="GO:0008932">
    <property type="term" value="F:lytic endotransglycosylase activity"/>
    <property type="evidence" value="ECO:0007669"/>
    <property type="project" value="TreeGrafter"/>
</dbReference>
<feature type="compositionally biased region" description="Low complexity" evidence="1">
    <location>
        <begin position="150"/>
        <end position="175"/>
    </location>
</feature>
<feature type="signal peptide" evidence="2">
    <location>
        <begin position="1"/>
        <end position="27"/>
    </location>
</feature>
<dbReference type="RefSeq" id="WP_011586200.1">
    <property type="nucleotide sequence ID" value="NZ_FPJX01000002.1"/>
</dbReference>
<protein>
    <recommendedName>
        <fullName evidence="3">LysM domain-containing protein</fullName>
    </recommendedName>
</protein>
<dbReference type="AlphaFoldDB" id="A0A6N4SUD9"/>
<evidence type="ECO:0000256" key="2">
    <source>
        <dbReference type="SAM" id="SignalP"/>
    </source>
</evidence>
<dbReference type="PROSITE" id="PS51782">
    <property type="entry name" value="LYSM"/>
    <property type="match status" value="3"/>
</dbReference>
<feature type="domain" description="LysM" evidence="3">
    <location>
        <begin position="44"/>
        <end position="87"/>
    </location>
</feature>
<dbReference type="PANTHER" id="PTHR33734">
    <property type="entry name" value="LYSM DOMAIN-CONTAINING GPI-ANCHORED PROTEIN 2"/>
    <property type="match status" value="1"/>
</dbReference>
<feature type="region of interest" description="Disordered" evidence="1">
    <location>
        <begin position="148"/>
        <end position="175"/>
    </location>
</feature>
<feature type="chain" id="PRO_5026939550" description="LysM domain-containing protein" evidence="2">
    <location>
        <begin position="28"/>
        <end position="389"/>
    </location>
</feature>
<dbReference type="InterPro" id="IPR018392">
    <property type="entry name" value="LysM"/>
</dbReference>
<dbReference type="OrthoDB" id="2149800at2"/>
<reference evidence="4 5" key="1">
    <citation type="journal article" date="2007" name="Appl. Environ. Microbiol.">
        <title>Genome sequence of the cellulolytic gliding bacterium Cytophaga hutchinsonii.</title>
        <authorList>
            <person name="Xie G."/>
            <person name="Bruce D.C."/>
            <person name="Challacombe J.F."/>
            <person name="Chertkov O."/>
            <person name="Detter J.C."/>
            <person name="Gilna P."/>
            <person name="Han C.S."/>
            <person name="Lucas S."/>
            <person name="Misra M."/>
            <person name="Myers G.L."/>
            <person name="Richardson P."/>
            <person name="Tapia R."/>
            <person name="Thayer N."/>
            <person name="Thompson L.S."/>
            <person name="Brettin T.S."/>
            <person name="Henrissat B."/>
            <person name="Wilson D.B."/>
            <person name="McBride M.J."/>
        </authorList>
    </citation>
    <scope>NUCLEOTIDE SEQUENCE [LARGE SCALE GENOMIC DNA]</scope>
    <source>
        <strain evidence="5">ATCC 33406 / DSM 1761 / CIP 103989 / NBRC 15051 / NCIMB 9469 / D465</strain>
    </source>
</reference>
<dbReference type="InterPro" id="IPR036779">
    <property type="entry name" value="LysM_dom_sf"/>
</dbReference>
<feature type="domain" description="LysM" evidence="3">
    <location>
        <begin position="106"/>
        <end position="149"/>
    </location>
</feature>
<dbReference type="PANTHER" id="PTHR33734:SF22">
    <property type="entry name" value="MEMBRANE-BOUND LYTIC MUREIN TRANSGLYCOSYLASE D"/>
    <property type="match status" value="1"/>
</dbReference>
<dbReference type="Proteomes" id="UP000001822">
    <property type="component" value="Chromosome"/>
</dbReference>
<evidence type="ECO:0000313" key="4">
    <source>
        <dbReference type="EMBL" id="ABG60090.1"/>
    </source>
</evidence>
<organism evidence="4 5">
    <name type="scientific">Cytophaga hutchinsonii (strain ATCC 33406 / DSM 1761 / CIP 103989 / NBRC 15051 / NCIMB 9469 / D465)</name>
    <dbReference type="NCBI Taxonomy" id="269798"/>
    <lineage>
        <taxon>Bacteria</taxon>
        <taxon>Pseudomonadati</taxon>
        <taxon>Bacteroidota</taxon>
        <taxon>Cytophagia</taxon>
        <taxon>Cytophagales</taxon>
        <taxon>Cytophagaceae</taxon>
        <taxon>Cytophaga</taxon>
    </lineage>
</organism>
<gene>
    <name evidence="4" type="ordered locus">CHU_2842</name>
</gene>
<proteinExistence type="predicted"/>
<name>A0A6N4SUD9_CYTH3</name>
<dbReference type="KEGG" id="chu:CHU_2842"/>
<feature type="domain" description="LysM" evidence="3">
    <location>
        <begin position="182"/>
        <end position="224"/>
    </location>
</feature>